<name>A0A0Q0S007_9ARCH</name>
<protein>
    <recommendedName>
        <fullName evidence="1">Glycosyltransferase 2-like domain-containing protein</fullName>
    </recommendedName>
</protein>
<feature type="domain" description="Glycosyltransferase 2-like" evidence="1">
    <location>
        <begin position="22"/>
        <end position="184"/>
    </location>
</feature>
<organism evidence="2 3">
    <name type="scientific">Acidiplasma aeolicum</name>
    <dbReference type="NCBI Taxonomy" id="507754"/>
    <lineage>
        <taxon>Archaea</taxon>
        <taxon>Methanobacteriati</taxon>
        <taxon>Thermoplasmatota</taxon>
        <taxon>Thermoplasmata</taxon>
        <taxon>Thermoplasmatales</taxon>
        <taxon>Ferroplasmaceae</taxon>
        <taxon>Acidiplasma</taxon>
    </lineage>
</organism>
<dbReference type="OrthoDB" id="351177at2157"/>
<dbReference type="PANTHER" id="PTHR10859:SF91">
    <property type="entry name" value="DOLICHYL-PHOSPHATE BETA-GLUCOSYLTRANSFERASE"/>
    <property type="match status" value="1"/>
</dbReference>
<evidence type="ECO:0000313" key="3">
    <source>
        <dbReference type="Proteomes" id="UP000050320"/>
    </source>
</evidence>
<accession>A0A0Q0S007</accession>
<dbReference type="AlphaFoldDB" id="A0A0Q0S007"/>
<evidence type="ECO:0000313" key="2">
    <source>
        <dbReference type="EMBL" id="KQB36213.1"/>
    </source>
</evidence>
<dbReference type="Proteomes" id="UP000050320">
    <property type="component" value="Unassembled WGS sequence"/>
</dbReference>
<reference evidence="2 3" key="1">
    <citation type="submission" date="2015-09" db="EMBL/GenBank/DDBJ databases">
        <title>Heavy metals and arsenic resistance mechanisms in polyextremophilic archaea of the family Ferroplasmaceae.</title>
        <authorList>
            <person name="Bulaev A.G."/>
            <person name="Kanygina A.V."/>
        </authorList>
    </citation>
    <scope>NUCLEOTIDE SEQUENCE [LARGE SCALE GENOMIC DNA]</scope>
    <source>
        <strain evidence="2 3">VT</strain>
    </source>
</reference>
<dbReference type="EMBL" id="LKBG01000038">
    <property type="protein sequence ID" value="KQB36213.1"/>
    <property type="molecule type" value="Genomic_DNA"/>
</dbReference>
<dbReference type="Gene3D" id="3.90.550.10">
    <property type="entry name" value="Spore Coat Polysaccharide Biosynthesis Protein SpsA, Chain A"/>
    <property type="match status" value="1"/>
</dbReference>
<dbReference type="SUPFAM" id="SSF53448">
    <property type="entry name" value="Nucleotide-diphospho-sugar transferases"/>
    <property type="match status" value="1"/>
</dbReference>
<gene>
    <name evidence="2" type="ORF">AOG54_07815</name>
</gene>
<dbReference type="RefSeq" id="WP_055032312.1">
    <property type="nucleotide sequence ID" value="NZ_LKBG01000038.1"/>
</dbReference>
<dbReference type="InterPro" id="IPR001173">
    <property type="entry name" value="Glyco_trans_2-like"/>
</dbReference>
<dbReference type="Pfam" id="PF00535">
    <property type="entry name" value="Glycos_transf_2"/>
    <property type="match status" value="1"/>
</dbReference>
<keyword evidence="3" id="KW-1185">Reference proteome</keyword>
<sequence length="273" mass="32226">MQGVVEINALEASQNYPKYVDIIIPAYNEEKRIKPVLDDVSNFINENKLSWRIFISVDGNDGTVNIIKKYQETCAFIFYNKSEERNGKGKAIKRILLKYQNILNDIILIMDADNSIKFIDIINNLNQIKYCDTLLFNRYNKRNKIPFYRYFLGRSFNIIIKGILHLNINDTQTGYKVFKKKALMDSVNKVSTCGTFFDVSLLYHIKKENYRISEIDASTYNHNKNSTFKVFTLTFNMFISIIAFRLRHSNVYNYIPEKIKSKLLHIYFKFVKY</sequence>
<dbReference type="PANTHER" id="PTHR10859">
    <property type="entry name" value="GLYCOSYL TRANSFERASE"/>
    <property type="match status" value="1"/>
</dbReference>
<comment type="caution">
    <text evidence="2">The sequence shown here is derived from an EMBL/GenBank/DDBJ whole genome shotgun (WGS) entry which is preliminary data.</text>
</comment>
<dbReference type="InterPro" id="IPR029044">
    <property type="entry name" value="Nucleotide-diphossugar_trans"/>
</dbReference>
<evidence type="ECO:0000259" key="1">
    <source>
        <dbReference type="Pfam" id="PF00535"/>
    </source>
</evidence>
<proteinExistence type="predicted"/>
<dbReference type="GO" id="GO:0006487">
    <property type="term" value="P:protein N-linked glycosylation"/>
    <property type="evidence" value="ECO:0007669"/>
    <property type="project" value="TreeGrafter"/>
</dbReference>